<protein>
    <submittedName>
        <fullName evidence="1">Uncharacterized protein</fullName>
    </submittedName>
</protein>
<reference evidence="1" key="1">
    <citation type="journal article" date="2021" name="Proc. Natl. Acad. Sci. U.S.A.">
        <title>A Catalog of Tens of Thousands of Viruses from Human Metagenomes Reveals Hidden Associations with Chronic Diseases.</title>
        <authorList>
            <person name="Tisza M.J."/>
            <person name="Buck C.B."/>
        </authorList>
    </citation>
    <scope>NUCLEOTIDE SEQUENCE</scope>
    <source>
        <strain evidence="1">CtsUY14</strain>
    </source>
</reference>
<organism evidence="1">
    <name type="scientific">Siphoviridae sp. ctsUY14</name>
    <dbReference type="NCBI Taxonomy" id="2825693"/>
    <lineage>
        <taxon>Viruses</taxon>
        <taxon>Duplodnaviria</taxon>
        <taxon>Heunggongvirae</taxon>
        <taxon>Uroviricota</taxon>
        <taxon>Caudoviricetes</taxon>
    </lineage>
</organism>
<dbReference type="EMBL" id="BK015346">
    <property type="protein sequence ID" value="DAE02454.1"/>
    <property type="molecule type" value="Genomic_DNA"/>
</dbReference>
<evidence type="ECO:0000313" key="1">
    <source>
        <dbReference type="EMBL" id="DAE02454.1"/>
    </source>
</evidence>
<sequence>MTLFNELQTLDSISSEAFQVFDRVKLYEQRGEDILIVCSTSRVADTLFKNYAKDKLGNKMNASGRWIEIKPNKGKIYFKSLSSLHTWLPGRKFKKIYFREE</sequence>
<name>A0A8S5P5V0_9CAUD</name>
<accession>A0A8S5P5V0</accession>
<proteinExistence type="predicted"/>